<evidence type="ECO:0000259" key="2">
    <source>
        <dbReference type="Pfam" id="PF07510"/>
    </source>
</evidence>
<accession>A0A4P9VU98</accession>
<feature type="signal peptide" evidence="1">
    <location>
        <begin position="1"/>
        <end position="22"/>
    </location>
</feature>
<dbReference type="NCBIfam" id="NF033223">
    <property type="entry name" value="YHYH_alt"/>
    <property type="match status" value="1"/>
</dbReference>
<dbReference type="Pfam" id="PF07510">
    <property type="entry name" value="GmrSD_C"/>
    <property type="match status" value="1"/>
</dbReference>
<sequence>MIIMKKISLSIVALVVSMNVNAHPGGLDAKGGHMNTSTGEYHCHREPCFSLMVKQYERKNWPHWVDDDRDCQNTRNEILLRDAENPGLNPKGCKVTYGVWRCPYTGLVFTNPKDLDIDHIVPLKEAFRSGASVWNRQEKRAFANDFENLLAVENSANRKKGDKDPAGWMPDKWDYQCDYIKQWKYIKQKYQLAIDNEEAQAISFIERRCNN</sequence>
<feature type="domain" description="GmrSD restriction endonucleases C-terminal" evidence="2">
    <location>
        <begin position="75"/>
        <end position="202"/>
    </location>
</feature>
<reference evidence="3 4" key="1">
    <citation type="submission" date="2017-04" db="EMBL/GenBank/DDBJ databases">
        <title>Draft genome sequence of Zooshikella ganghwensis VG4 isolated from Red Sea sediments.</title>
        <authorList>
            <person name="Rehman Z."/>
            <person name="Alam I."/>
            <person name="Kamau A."/>
            <person name="Bajic V."/>
            <person name="Leiknes T."/>
        </authorList>
    </citation>
    <scope>NUCLEOTIDE SEQUENCE [LARGE SCALE GENOMIC DNA]</scope>
    <source>
        <strain evidence="3 4">VG4</strain>
    </source>
</reference>
<dbReference type="AlphaFoldDB" id="A0A4P9VU98"/>
<gene>
    <name evidence="3" type="ORF">B9G39_21850</name>
</gene>
<keyword evidence="1" id="KW-0732">Signal</keyword>
<dbReference type="EMBL" id="NDXW01000001">
    <property type="protein sequence ID" value="RDH45882.1"/>
    <property type="molecule type" value="Genomic_DNA"/>
</dbReference>
<protein>
    <submittedName>
        <fullName evidence="3">YHYH domain-containing protein</fullName>
    </submittedName>
</protein>
<evidence type="ECO:0000256" key="1">
    <source>
        <dbReference type="SAM" id="SignalP"/>
    </source>
</evidence>
<dbReference type="Proteomes" id="UP000257039">
    <property type="component" value="Unassembled WGS sequence"/>
</dbReference>
<proteinExistence type="predicted"/>
<evidence type="ECO:0000313" key="3">
    <source>
        <dbReference type="EMBL" id="RDH45882.1"/>
    </source>
</evidence>
<keyword evidence="4" id="KW-1185">Reference proteome</keyword>
<name>A0A4P9VU98_9GAMM</name>
<comment type="caution">
    <text evidence="3">The sequence shown here is derived from an EMBL/GenBank/DDBJ whole genome shotgun (WGS) entry which is preliminary data.</text>
</comment>
<organism evidence="3 4">
    <name type="scientific">Zooshikella ganghwensis</name>
    <dbReference type="NCBI Taxonomy" id="202772"/>
    <lineage>
        <taxon>Bacteria</taxon>
        <taxon>Pseudomonadati</taxon>
        <taxon>Pseudomonadota</taxon>
        <taxon>Gammaproteobacteria</taxon>
        <taxon>Oceanospirillales</taxon>
        <taxon>Zooshikellaceae</taxon>
        <taxon>Zooshikella</taxon>
    </lineage>
</organism>
<dbReference type="InterPro" id="IPR047773">
    <property type="entry name" value="YHYH_dom_bact"/>
</dbReference>
<feature type="chain" id="PRO_5020669430" evidence="1">
    <location>
        <begin position="23"/>
        <end position="211"/>
    </location>
</feature>
<evidence type="ECO:0000313" key="4">
    <source>
        <dbReference type="Proteomes" id="UP000257039"/>
    </source>
</evidence>
<dbReference type="PANTHER" id="PTHR24094:SF15">
    <property type="entry name" value="AMP-DEPENDENT SYNTHETASE_LIGASE DOMAIN-CONTAINING PROTEIN-RELATED"/>
    <property type="match status" value="1"/>
</dbReference>
<dbReference type="Gene3D" id="1.10.30.50">
    <property type="match status" value="1"/>
</dbReference>
<dbReference type="PANTHER" id="PTHR24094">
    <property type="entry name" value="SECRETED PROTEIN"/>
    <property type="match status" value="1"/>
</dbReference>
<dbReference type="InterPro" id="IPR011089">
    <property type="entry name" value="GmrSD_C"/>
</dbReference>